<reference evidence="3" key="1">
    <citation type="journal article" date="2023" name="Science">
        <title>Genome structures resolve the early diversification of teleost fishes.</title>
        <authorList>
            <person name="Parey E."/>
            <person name="Louis A."/>
            <person name="Montfort J."/>
            <person name="Bouchez O."/>
            <person name="Roques C."/>
            <person name="Iampietro C."/>
            <person name="Lluch J."/>
            <person name="Castinel A."/>
            <person name="Donnadieu C."/>
            <person name="Desvignes T."/>
            <person name="Floi Bucao C."/>
            <person name="Jouanno E."/>
            <person name="Wen M."/>
            <person name="Mejri S."/>
            <person name="Dirks R."/>
            <person name="Jansen H."/>
            <person name="Henkel C."/>
            <person name="Chen W.J."/>
            <person name="Zahm M."/>
            <person name="Cabau C."/>
            <person name="Klopp C."/>
            <person name="Thompson A.W."/>
            <person name="Robinson-Rechavi M."/>
            <person name="Braasch I."/>
            <person name="Lecointre G."/>
            <person name="Bobe J."/>
            <person name="Postlethwait J.H."/>
            <person name="Berthelot C."/>
            <person name="Roest Crollius H."/>
            <person name="Guiguen Y."/>
        </authorList>
    </citation>
    <scope>NUCLEOTIDE SEQUENCE</scope>
    <source>
        <strain evidence="3">Concon-B</strain>
    </source>
</reference>
<accession>A0A9Q1HWM4</accession>
<sequence>MASQPTSQPDPQGPVLLSFGCRDTHHLLEVYVKRSLSDRSPLRRRLSTKASRFKTLAKALKPGTRRSSSDVSAYSRRLGLGNQGLVPAPLELSSGDVFMRTSDRPDQSPGKSTGKKDRSMLKRFLGIFSRKDREEEEEREPSPEGMRVHGATEGPRQPIPSRLTPERPQTGAGLPGEQDSQPGHTSMRKKRSLLRLPLHGHAPESTQTQRPPSFRILAGTGQTEAVVCVEPSGAYYEKVSKELERIVKEVKDSPVNEGQLTFAASVQNRASMVAPEDEETIEKIISLLKQQGDDINVEIENCSSVSSFFQSLSYRDFQQLADRYMQEEVPSNLPEVTAGPELVKFAFTLDFTAKVAGLANQAVSRIMGFGNQYLQDRFTQMSKVQVPVSQGEALQSFMDPD</sequence>
<name>A0A9Q1HWM4_CONCO</name>
<protein>
    <submittedName>
        <fullName evidence="3">Uncharacterized protein</fullName>
    </submittedName>
</protein>
<dbReference type="EMBL" id="JAFJMO010000010">
    <property type="protein sequence ID" value="KAJ8265773.1"/>
    <property type="molecule type" value="Genomic_DNA"/>
</dbReference>
<keyword evidence="1" id="KW-0053">Apoptosis</keyword>
<evidence type="ECO:0000313" key="3">
    <source>
        <dbReference type="EMBL" id="KAJ8265773.1"/>
    </source>
</evidence>
<keyword evidence="4" id="KW-1185">Reference proteome</keyword>
<comment type="caution">
    <text evidence="3">The sequence shown here is derived from an EMBL/GenBank/DDBJ whole genome shotgun (WGS) entry which is preliminary data.</text>
</comment>
<feature type="region of interest" description="Disordered" evidence="2">
    <location>
        <begin position="98"/>
        <end position="188"/>
    </location>
</feature>
<dbReference type="PANTHER" id="PTHR14965:SF9">
    <property type="entry name" value="APOPTOSIS FACILITATOR BCL-2-LIKE PROTEIN 14"/>
    <property type="match status" value="1"/>
</dbReference>
<gene>
    <name evidence="3" type="ORF">COCON_G00148720</name>
</gene>
<proteinExistence type="predicted"/>
<dbReference type="AlphaFoldDB" id="A0A9Q1HWM4"/>
<dbReference type="GO" id="GO:2001236">
    <property type="term" value="P:regulation of extrinsic apoptotic signaling pathway"/>
    <property type="evidence" value="ECO:0007669"/>
    <property type="project" value="TreeGrafter"/>
</dbReference>
<evidence type="ECO:0000313" key="4">
    <source>
        <dbReference type="Proteomes" id="UP001152803"/>
    </source>
</evidence>
<evidence type="ECO:0000256" key="1">
    <source>
        <dbReference type="ARBA" id="ARBA00022703"/>
    </source>
</evidence>
<dbReference type="PANTHER" id="PTHR14965">
    <property type="entry name" value="SI:CH73-248E21.1"/>
    <property type="match status" value="1"/>
</dbReference>
<evidence type="ECO:0000256" key="2">
    <source>
        <dbReference type="SAM" id="MobiDB-lite"/>
    </source>
</evidence>
<dbReference type="GO" id="GO:0006915">
    <property type="term" value="P:apoptotic process"/>
    <property type="evidence" value="ECO:0007669"/>
    <property type="project" value="UniProtKB-KW"/>
</dbReference>
<organism evidence="3 4">
    <name type="scientific">Conger conger</name>
    <name type="common">Conger eel</name>
    <name type="synonym">Muraena conger</name>
    <dbReference type="NCBI Taxonomy" id="82655"/>
    <lineage>
        <taxon>Eukaryota</taxon>
        <taxon>Metazoa</taxon>
        <taxon>Chordata</taxon>
        <taxon>Craniata</taxon>
        <taxon>Vertebrata</taxon>
        <taxon>Euteleostomi</taxon>
        <taxon>Actinopterygii</taxon>
        <taxon>Neopterygii</taxon>
        <taxon>Teleostei</taxon>
        <taxon>Anguilliformes</taxon>
        <taxon>Congridae</taxon>
        <taxon>Conger</taxon>
    </lineage>
</organism>
<dbReference type="OrthoDB" id="9836802at2759"/>
<dbReference type="Proteomes" id="UP001152803">
    <property type="component" value="Unassembled WGS sequence"/>
</dbReference>